<dbReference type="InterPro" id="IPR001867">
    <property type="entry name" value="OmpR/PhoB-type_DNA-bd"/>
</dbReference>
<dbReference type="SUPFAM" id="SSF46894">
    <property type="entry name" value="C-terminal effector domain of the bipartite response regulators"/>
    <property type="match status" value="1"/>
</dbReference>
<protein>
    <submittedName>
        <fullName evidence="11">Transcriptional regulatory protein tctD</fullName>
    </submittedName>
</protein>
<dbReference type="SMART" id="SM00862">
    <property type="entry name" value="Trans_reg_C"/>
    <property type="match status" value="1"/>
</dbReference>
<keyword evidence="13" id="KW-1185">Reference proteome</keyword>
<keyword evidence="5" id="KW-0804">Transcription</keyword>
<dbReference type="EMBL" id="LT984806">
    <property type="protein sequence ID" value="SPD46731.1"/>
    <property type="molecule type" value="Genomic_DNA"/>
</dbReference>
<feature type="domain" description="OmpR/PhoB-type" evidence="9">
    <location>
        <begin position="128"/>
        <end position="226"/>
    </location>
</feature>
<dbReference type="InterPro" id="IPR011006">
    <property type="entry name" value="CheY-like_superfamily"/>
</dbReference>
<dbReference type="InterPro" id="IPR039420">
    <property type="entry name" value="WalR-like"/>
</dbReference>
<evidence type="ECO:0000256" key="1">
    <source>
        <dbReference type="ARBA" id="ARBA00022553"/>
    </source>
</evidence>
<dbReference type="GO" id="GO:0032993">
    <property type="term" value="C:protein-DNA complex"/>
    <property type="evidence" value="ECO:0007669"/>
    <property type="project" value="TreeGrafter"/>
</dbReference>
<organism evidence="11 12">
    <name type="scientific">Cupriavidus neocaledonicus</name>
    <dbReference type="NCBI Taxonomy" id="1040979"/>
    <lineage>
        <taxon>Bacteria</taxon>
        <taxon>Pseudomonadati</taxon>
        <taxon>Pseudomonadota</taxon>
        <taxon>Betaproteobacteria</taxon>
        <taxon>Burkholderiales</taxon>
        <taxon>Burkholderiaceae</taxon>
        <taxon>Cupriavidus</taxon>
    </lineage>
</organism>
<dbReference type="GO" id="GO:0000156">
    <property type="term" value="F:phosphorelay response regulator activity"/>
    <property type="evidence" value="ECO:0007669"/>
    <property type="project" value="TreeGrafter"/>
</dbReference>
<evidence type="ECO:0000313" key="10">
    <source>
        <dbReference type="EMBL" id="SOZ38428.1"/>
    </source>
</evidence>
<evidence type="ECO:0000256" key="4">
    <source>
        <dbReference type="ARBA" id="ARBA00023125"/>
    </source>
</evidence>
<keyword evidence="2" id="KW-0902">Two-component regulatory system</keyword>
<dbReference type="GO" id="GO:0005829">
    <property type="term" value="C:cytosol"/>
    <property type="evidence" value="ECO:0007669"/>
    <property type="project" value="TreeGrafter"/>
</dbReference>
<evidence type="ECO:0000256" key="6">
    <source>
        <dbReference type="PROSITE-ProRule" id="PRU00169"/>
    </source>
</evidence>
<evidence type="ECO:0000313" key="12">
    <source>
        <dbReference type="Proteomes" id="UP000255168"/>
    </source>
</evidence>
<dbReference type="GO" id="GO:0006355">
    <property type="term" value="P:regulation of DNA-templated transcription"/>
    <property type="evidence" value="ECO:0007669"/>
    <property type="project" value="InterPro"/>
</dbReference>
<keyword evidence="3" id="KW-0805">Transcription regulation</keyword>
<keyword evidence="1 6" id="KW-0597">Phosphoprotein</keyword>
<dbReference type="Pfam" id="PF00072">
    <property type="entry name" value="Response_reg"/>
    <property type="match status" value="1"/>
</dbReference>
<evidence type="ECO:0000259" key="8">
    <source>
        <dbReference type="PROSITE" id="PS50110"/>
    </source>
</evidence>
<dbReference type="PROSITE" id="PS50110">
    <property type="entry name" value="RESPONSE_REGULATORY"/>
    <property type="match status" value="1"/>
</dbReference>
<evidence type="ECO:0000259" key="9">
    <source>
        <dbReference type="PROSITE" id="PS51755"/>
    </source>
</evidence>
<dbReference type="PROSITE" id="PS51755">
    <property type="entry name" value="OMPR_PHOB"/>
    <property type="match status" value="1"/>
</dbReference>
<keyword evidence="4 7" id="KW-0238">DNA-binding</keyword>
<dbReference type="SMART" id="SM00448">
    <property type="entry name" value="REC"/>
    <property type="match status" value="1"/>
</dbReference>
<dbReference type="RefSeq" id="WP_018004521.1">
    <property type="nucleotide sequence ID" value="NZ_AQUR01000078.1"/>
</dbReference>
<dbReference type="CDD" id="cd00383">
    <property type="entry name" value="trans_reg_C"/>
    <property type="match status" value="1"/>
</dbReference>
<gene>
    <name evidence="11" type="primary">tctD</name>
    <name evidence="10" type="ORF">CBM2605_B100379</name>
    <name evidence="11" type="ORF">CBM2607_11671</name>
</gene>
<dbReference type="Pfam" id="PF00486">
    <property type="entry name" value="Trans_reg_C"/>
    <property type="match status" value="1"/>
</dbReference>
<dbReference type="Proteomes" id="UP000255168">
    <property type="component" value="Chromosome I"/>
</dbReference>
<evidence type="ECO:0000256" key="3">
    <source>
        <dbReference type="ARBA" id="ARBA00023015"/>
    </source>
</evidence>
<dbReference type="PANTHER" id="PTHR48111:SF1">
    <property type="entry name" value="TWO-COMPONENT RESPONSE REGULATOR ORR33"/>
    <property type="match status" value="1"/>
</dbReference>
<dbReference type="Gene3D" id="3.40.50.2300">
    <property type="match status" value="1"/>
</dbReference>
<dbReference type="EMBL" id="OFTC01000033">
    <property type="protein sequence ID" value="SOZ38428.1"/>
    <property type="molecule type" value="Genomic_DNA"/>
</dbReference>
<dbReference type="CDD" id="cd17624">
    <property type="entry name" value="REC_OmpR_PmrA-like"/>
    <property type="match status" value="1"/>
</dbReference>
<name>A0A375H475_9BURK</name>
<accession>A0A375H475</accession>
<evidence type="ECO:0000313" key="13">
    <source>
        <dbReference type="Proteomes" id="UP000256710"/>
    </source>
</evidence>
<evidence type="ECO:0000256" key="7">
    <source>
        <dbReference type="PROSITE-ProRule" id="PRU01091"/>
    </source>
</evidence>
<dbReference type="GO" id="GO:0000976">
    <property type="term" value="F:transcription cis-regulatory region binding"/>
    <property type="evidence" value="ECO:0007669"/>
    <property type="project" value="TreeGrafter"/>
</dbReference>
<dbReference type="InterPro" id="IPR001789">
    <property type="entry name" value="Sig_transdc_resp-reg_receiver"/>
</dbReference>
<evidence type="ECO:0000256" key="5">
    <source>
        <dbReference type="ARBA" id="ARBA00023163"/>
    </source>
</evidence>
<dbReference type="PANTHER" id="PTHR48111">
    <property type="entry name" value="REGULATOR OF RPOS"/>
    <property type="match status" value="1"/>
</dbReference>
<dbReference type="AlphaFoldDB" id="A0A375H475"/>
<dbReference type="InterPro" id="IPR016032">
    <property type="entry name" value="Sig_transdc_resp-reg_C-effctor"/>
</dbReference>
<evidence type="ECO:0000313" key="11">
    <source>
        <dbReference type="EMBL" id="SPD46731.1"/>
    </source>
</evidence>
<dbReference type="Gene3D" id="1.10.10.10">
    <property type="entry name" value="Winged helix-like DNA-binding domain superfamily/Winged helix DNA-binding domain"/>
    <property type="match status" value="1"/>
</dbReference>
<reference evidence="12 13" key="1">
    <citation type="submission" date="2018-01" db="EMBL/GenBank/DDBJ databases">
        <authorList>
            <person name="Clerissi C."/>
        </authorList>
    </citation>
    <scope>NUCLEOTIDE SEQUENCE [LARGE SCALE GENOMIC DNA]</scope>
    <source>
        <strain evidence="10">Cupriavidus taiwanensis STM 6082</strain>
        <strain evidence="11">Cupriavidus taiwanensis STM 6160</strain>
    </source>
</reference>
<dbReference type="Proteomes" id="UP000256710">
    <property type="component" value="Unassembled WGS sequence"/>
</dbReference>
<proteinExistence type="predicted"/>
<dbReference type="SUPFAM" id="SSF52172">
    <property type="entry name" value="CheY-like"/>
    <property type="match status" value="1"/>
</dbReference>
<dbReference type="InterPro" id="IPR036388">
    <property type="entry name" value="WH-like_DNA-bd_sf"/>
</dbReference>
<dbReference type="FunFam" id="3.40.50.2300:FF:000002">
    <property type="entry name" value="DNA-binding response regulator PhoP"/>
    <property type="match status" value="1"/>
</dbReference>
<feature type="domain" description="Response regulatory" evidence="8">
    <location>
        <begin position="7"/>
        <end position="121"/>
    </location>
</feature>
<sequence>MLTRAVRLLLIEDDLELANGLVNSLAQSNYAADAVHTGKAAVDACRTTPYQLLILDLGLPDEDGIDVLRRLRRQGVTAPVLILTARDDLHDRIRGLDAGGDDYLSKPFALGELEARLRALLRRGGSAIAMPSFGTIEFDPAAKAVFVRGRELALTARELAVLELLLRRPGRVVSKEQMIESLYTSDQETNPSTIEVFVSRLRRKLDDADAQVSIRVLRGLGYRLEQVSRG</sequence>
<feature type="modified residue" description="4-aspartylphosphate" evidence="6">
    <location>
        <position position="56"/>
    </location>
</feature>
<dbReference type="Gene3D" id="6.10.250.690">
    <property type="match status" value="1"/>
</dbReference>
<evidence type="ECO:0000256" key="2">
    <source>
        <dbReference type="ARBA" id="ARBA00023012"/>
    </source>
</evidence>
<feature type="DNA-binding region" description="OmpR/PhoB-type" evidence="7">
    <location>
        <begin position="128"/>
        <end position="226"/>
    </location>
</feature>